<dbReference type="EMBL" id="BMAW01047527">
    <property type="protein sequence ID" value="GFS61373.1"/>
    <property type="molecule type" value="Genomic_DNA"/>
</dbReference>
<feature type="compositionally biased region" description="Polar residues" evidence="1">
    <location>
        <begin position="20"/>
        <end position="40"/>
    </location>
</feature>
<feature type="region of interest" description="Disordered" evidence="1">
    <location>
        <begin position="373"/>
        <end position="407"/>
    </location>
</feature>
<gene>
    <name evidence="2" type="primary">AVEN_141180_2</name>
    <name evidence="2" type="ORF">NPIL_490551</name>
</gene>
<accession>A0A8X6MKH7</accession>
<evidence type="ECO:0000313" key="3">
    <source>
        <dbReference type="Proteomes" id="UP000887013"/>
    </source>
</evidence>
<dbReference type="OrthoDB" id="6437936at2759"/>
<feature type="compositionally biased region" description="Polar residues" evidence="1">
    <location>
        <begin position="382"/>
        <end position="392"/>
    </location>
</feature>
<reference evidence="2" key="1">
    <citation type="submission" date="2020-08" db="EMBL/GenBank/DDBJ databases">
        <title>Multicomponent nature underlies the extraordinary mechanical properties of spider dragline silk.</title>
        <authorList>
            <person name="Kono N."/>
            <person name="Nakamura H."/>
            <person name="Mori M."/>
            <person name="Yoshida Y."/>
            <person name="Ohtoshi R."/>
            <person name="Malay A.D."/>
            <person name="Moran D.A.P."/>
            <person name="Tomita M."/>
            <person name="Numata K."/>
            <person name="Arakawa K."/>
        </authorList>
    </citation>
    <scope>NUCLEOTIDE SEQUENCE</scope>
</reference>
<feature type="compositionally biased region" description="Basic and acidic residues" evidence="1">
    <location>
        <begin position="980"/>
        <end position="1002"/>
    </location>
</feature>
<sequence>MSVHRLEEMQRQFAAMNRDFTPTSPLSSPKRTKSGHNLSSKEGVAINPDVLTLSLNQNSQISNNVVDDGDQATKSSSSTTPRKKQLCHQQFEGFEVPVEEPHNTSNLNLKDSRNFALNNTASCSTNCINLNVERVGDGGLNLTFNVLSSARFKIDLDNWRVSCYLGNKQKSPTCVENISLPSQIDLINAQEDDNGQPNDDTPSRKIHKVVIESPSSGIANPIMNEFSSDDFVSIERSNQPCTVNQDDLMITNNSDKHAFRNELSISSQINENNCHVLLHDVGSKNQSFKNSVKNYKSSSSKSPSPLKKKKQITLMQEESLLGNEEVSSYTSENTKTKNSVHINQIEAQLKYNSDQKASSSHYVSDVVGQVYDSTGDPEIAPSSKSQEFNSKKNILKERRQKDQSSSNEMMSIISMHNERNICRNKAIASTSNFSDIYVRELDTKNHIVCANEKTISDIDGEKRDSNYFKRSKASSKRPSKTLKKCHDSKIQNSSNLANVKDLLVESGAETIVNKHNSVQILNGRIAPNILNIGSKNVECNIADKTLEIESVVANNHNFKFPDEELHQEIGKSKEFVLPFKKSETLPKKFKNKTICKVSSKNTKAVQSSRSKKDKSKNPNGMKKKHGKYKVMKKTSIKKHASEFVTTGVNIETEENEIVSSGNPTPASFSVSISVTDNLEEGSVIDAPDKGILDQKFSTDRQLPSIEIRNSSNCFSQDSVNINAKIPIKTENETFPKNSCFNTFIKNEQEVNVKKSERTSVACKELHVNEQVLYSNELDSTKFNIPCDKIIKQEIEANFSDENSFAKTNEMTSQNTVFPNESNSFLSKSNNLKDSQFSVRETNEFMCPGINNSSIKIKSSPHSSPLQNNLFESDDVDISVMDVHPFYTDAKYRFIKAKNVQVNEEFSSDENALYSQKSDNIVNFSVVDNDELNKLASLETEITDDQDMENIKADFFALFGTDGISTNLLLVSPLKEKDQYSNSKEKNLVTKEEPSDNKRRQEDSSVEIAEEQSLSSSSCQSVFVKKESNAIENSQLIPNVSQNIDNRLDNVVVSNVGIEKEVEVKTQETSSRPSRKRHFLLSETELEEKIHKKRFKNVNVNVAEQSASMNGDPKHLTDQISELDSDFEPTLVIAENVEVSHSNNDTIIEECARTSGDSACNNSLNGTSSEEEYESQVCSEENTYTKIPLPETVKMVFQATEKGKFSSAHNRRFMRNLVESLINPDNAKNCKELIYYLVSYLHVSRRNPMQSFKQGNNPELLFPVVENCFVTALFLICHKNKPHLTGLMESTVNTLHHLILLKTKYHIWGLSSLCRVLTNICKQLKDAKKIKLLCYDIFKHNLRSAPFLIATVVSIWPEVLAVSSDSTEEEVLFMRAIAYGCKQKPKTLTDTQWKNCNNILRLYFNVKPLHFDANTIIKHFVDKIISKSLHEPIEDDFLLKGPLIIYSRIEGWEWTLKFLLEKVVFRSLTIFCEEANEKGFEYLTDLIVDLCFVFEEKISEELLLRFVTPRKEIEFVYLYGGRALLKLISLKKEEFPSVMEQWIEEYSDDQRTNICLKYLHLRMIRNYELYLEDIFK</sequence>
<feature type="region of interest" description="Disordered" evidence="1">
    <location>
        <begin position="980"/>
        <end position="1012"/>
    </location>
</feature>
<proteinExistence type="predicted"/>
<feature type="compositionally biased region" description="Basic residues" evidence="1">
    <location>
        <begin position="469"/>
        <end position="483"/>
    </location>
</feature>
<feature type="region of interest" description="Disordered" evidence="1">
    <location>
        <begin position="288"/>
        <end position="311"/>
    </location>
</feature>
<feature type="compositionally biased region" description="Basic residues" evidence="1">
    <location>
        <begin position="621"/>
        <end position="631"/>
    </location>
</feature>
<feature type="region of interest" description="Disordered" evidence="1">
    <location>
        <begin position="600"/>
        <end position="631"/>
    </location>
</feature>
<comment type="caution">
    <text evidence="2">The sequence shown here is derived from an EMBL/GenBank/DDBJ whole genome shotgun (WGS) entry which is preliminary data.</text>
</comment>
<organism evidence="2 3">
    <name type="scientific">Nephila pilipes</name>
    <name type="common">Giant wood spider</name>
    <name type="synonym">Nephila maculata</name>
    <dbReference type="NCBI Taxonomy" id="299642"/>
    <lineage>
        <taxon>Eukaryota</taxon>
        <taxon>Metazoa</taxon>
        <taxon>Ecdysozoa</taxon>
        <taxon>Arthropoda</taxon>
        <taxon>Chelicerata</taxon>
        <taxon>Arachnida</taxon>
        <taxon>Araneae</taxon>
        <taxon>Araneomorphae</taxon>
        <taxon>Entelegynae</taxon>
        <taxon>Araneoidea</taxon>
        <taxon>Nephilidae</taxon>
        <taxon>Nephila</taxon>
    </lineage>
</organism>
<feature type="region of interest" description="Disordered" evidence="1">
    <location>
        <begin position="62"/>
        <end position="86"/>
    </location>
</feature>
<dbReference type="Proteomes" id="UP000887013">
    <property type="component" value="Unassembled WGS sequence"/>
</dbReference>
<keyword evidence="3" id="KW-1185">Reference proteome</keyword>
<feature type="region of interest" description="Disordered" evidence="1">
    <location>
        <begin position="468"/>
        <end position="487"/>
    </location>
</feature>
<feature type="compositionally biased region" description="Low complexity" evidence="1">
    <location>
        <begin position="288"/>
        <end position="305"/>
    </location>
</feature>
<evidence type="ECO:0000313" key="2">
    <source>
        <dbReference type="EMBL" id="GFS61373.1"/>
    </source>
</evidence>
<feature type="region of interest" description="Disordered" evidence="1">
    <location>
        <begin position="14"/>
        <end position="43"/>
    </location>
</feature>
<name>A0A8X6MKH7_NEPPI</name>
<evidence type="ECO:0000256" key="1">
    <source>
        <dbReference type="SAM" id="MobiDB-lite"/>
    </source>
</evidence>
<protein>
    <submittedName>
        <fullName evidence="2">Uncharacterized protein</fullName>
    </submittedName>
</protein>